<gene>
    <name evidence="2" type="ORF">ESV85_13470</name>
</gene>
<protein>
    <submittedName>
        <fullName evidence="2">Uncharacterized protein</fullName>
    </submittedName>
</protein>
<comment type="caution">
    <text evidence="2">The sequence shown here is derived from an EMBL/GenBank/DDBJ whole genome shotgun (WGS) entry which is preliminary data.</text>
</comment>
<accession>A0A5C7AJP7</accession>
<evidence type="ECO:0000256" key="1">
    <source>
        <dbReference type="SAM" id="MobiDB-lite"/>
    </source>
</evidence>
<feature type="region of interest" description="Disordered" evidence="1">
    <location>
        <begin position="27"/>
        <end position="51"/>
    </location>
</feature>
<dbReference type="EMBL" id="VORW01000009">
    <property type="protein sequence ID" value="TXE08828.1"/>
    <property type="molecule type" value="Genomic_DNA"/>
</dbReference>
<evidence type="ECO:0000313" key="2">
    <source>
        <dbReference type="EMBL" id="TXE08828.1"/>
    </source>
</evidence>
<proteinExistence type="predicted"/>
<dbReference type="OrthoDB" id="824642at2"/>
<sequence length="127" mass="14368">MKTQLVIYPAMIALLCMSCGEDKKDTYEESIEAQNEMSGPMHEGDTNMVKRDGTLLDGTIDQTDTVKLPSQVLEVISNDKALSVDKIRSKRKFTENGITYYEVQFMTPDEKTQTMIFDETGKIKSED</sequence>
<evidence type="ECO:0000313" key="3">
    <source>
        <dbReference type="Proteomes" id="UP000321935"/>
    </source>
</evidence>
<reference evidence="2 3" key="1">
    <citation type="submission" date="2019-08" db="EMBL/GenBank/DDBJ databases">
        <title>Genomes sequence of Algoriphagus aquimarinus ACAM450.</title>
        <authorList>
            <person name="Bowman J.P."/>
        </authorList>
    </citation>
    <scope>NUCLEOTIDE SEQUENCE [LARGE SCALE GENOMIC DNA]</scope>
    <source>
        <strain evidence="2 3">ACAM 450</strain>
    </source>
</reference>
<name>A0A5C7AJP7_9BACT</name>
<dbReference type="Proteomes" id="UP000321935">
    <property type="component" value="Unassembled WGS sequence"/>
</dbReference>
<organism evidence="2 3">
    <name type="scientific">Algoriphagus aquimarinus</name>
    <dbReference type="NCBI Taxonomy" id="237018"/>
    <lineage>
        <taxon>Bacteria</taxon>
        <taxon>Pseudomonadati</taxon>
        <taxon>Bacteroidota</taxon>
        <taxon>Cytophagia</taxon>
        <taxon>Cytophagales</taxon>
        <taxon>Cyclobacteriaceae</taxon>
        <taxon>Algoriphagus</taxon>
    </lineage>
</organism>
<dbReference type="RefSeq" id="WP_146918446.1">
    <property type="nucleotide sequence ID" value="NZ_VORW01000009.1"/>
</dbReference>
<feature type="compositionally biased region" description="Basic and acidic residues" evidence="1">
    <location>
        <begin position="42"/>
        <end position="51"/>
    </location>
</feature>
<dbReference type="AlphaFoldDB" id="A0A5C7AJP7"/>